<organism evidence="2 3">
    <name type="scientific">Physeter macrocephalus</name>
    <name type="common">Sperm whale</name>
    <name type="synonym">Physeter catodon</name>
    <dbReference type="NCBI Taxonomy" id="9755"/>
    <lineage>
        <taxon>Eukaryota</taxon>
        <taxon>Metazoa</taxon>
        <taxon>Chordata</taxon>
        <taxon>Craniata</taxon>
        <taxon>Vertebrata</taxon>
        <taxon>Euteleostomi</taxon>
        <taxon>Mammalia</taxon>
        <taxon>Eutheria</taxon>
        <taxon>Laurasiatheria</taxon>
        <taxon>Artiodactyla</taxon>
        <taxon>Whippomorpha</taxon>
        <taxon>Cetacea</taxon>
        <taxon>Odontoceti</taxon>
        <taxon>Physeteridae</taxon>
        <taxon>Physeter</taxon>
    </lineage>
</organism>
<feature type="compositionally biased region" description="Polar residues" evidence="1">
    <location>
        <begin position="102"/>
        <end position="117"/>
    </location>
</feature>
<feature type="compositionally biased region" description="Polar residues" evidence="1">
    <location>
        <begin position="1235"/>
        <end position="1247"/>
    </location>
</feature>
<evidence type="ECO:0000256" key="1">
    <source>
        <dbReference type="SAM" id="MobiDB-lite"/>
    </source>
</evidence>
<dbReference type="InterPro" id="IPR029352">
    <property type="entry name" value="PCARE"/>
</dbReference>
<dbReference type="GeneID" id="102987838"/>
<dbReference type="OrthoDB" id="8954214at2759"/>
<dbReference type="PANTHER" id="PTHR22017">
    <property type="entry name" value="PHOTORECEPTOR CILIUM ACTIN REGULATOR"/>
    <property type="match status" value="1"/>
</dbReference>
<dbReference type="GO" id="GO:1903546">
    <property type="term" value="P:protein localization to photoreceptor outer segment"/>
    <property type="evidence" value="ECO:0007669"/>
    <property type="project" value="TreeGrafter"/>
</dbReference>
<dbReference type="Pfam" id="PF15449">
    <property type="entry name" value="Retinal"/>
    <property type="match status" value="1"/>
</dbReference>
<dbReference type="GO" id="GO:0001750">
    <property type="term" value="C:photoreceptor outer segment"/>
    <property type="evidence" value="ECO:0007669"/>
    <property type="project" value="TreeGrafter"/>
</dbReference>
<dbReference type="RefSeq" id="XP_007102558.2">
    <property type="nucleotide sequence ID" value="XM_007102496.2"/>
</dbReference>
<feature type="compositionally biased region" description="Polar residues" evidence="1">
    <location>
        <begin position="632"/>
        <end position="645"/>
    </location>
</feature>
<feature type="compositionally biased region" description="Polar residues" evidence="1">
    <location>
        <begin position="851"/>
        <end position="869"/>
    </location>
</feature>
<feature type="compositionally biased region" description="Basic and acidic residues" evidence="1">
    <location>
        <begin position="1297"/>
        <end position="1307"/>
    </location>
</feature>
<accession>A0A2Y9EJ01</accession>
<feature type="compositionally biased region" description="Basic and acidic residues" evidence="1">
    <location>
        <begin position="604"/>
        <end position="615"/>
    </location>
</feature>
<feature type="compositionally biased region" description="Acidic residues" evidence="1">
    <location>
        <begin position="489"/>
        <end position="501"/>
    </location>
</feature>
<dbReference type="CTD" id="388939"/>
<feature type="region of interest" description="Disordered" evidence="1">
    <location>
        <begin position="685"/>
        <end position="771"/>
    </location>
</feature>
<name>A0A2Y9EJ01_PHYMC</name>
<feature type="compositionally biased region" description="Pro residues" evidence="1">
    <location>
        <begin position="1052"/>
        <end position="1061"/>
    </location>
</feature>
<feature type="compositionally biased region" description="Polar residues" evidence="1">
    <location>
        <begin position="977"/>
        <end position="987"/>
    </location>
</feature>
<feature type="region of interest" description="Disordered" evidence="1">
    <location>
        <begin position="824"/>
        <end position="1146"/>
    </location>
</feature>
<feature type="region of interest" description="Disordered" evidence="1">
    <location>
        <begin position="1231"/>
        <end position="1307"/>
    </location>
</feature>
<feature type="region of interest" description="Disordered" evidence="1">
    <location>
        <begin position="429"/>
        <end position="549"/>
    </location>
</feature>
<dbReference type="PANTHER" id="PTHR22017:SF0">
    <property type="entry name" value="PHOTORECEPTOR CILIUM ACTIN REGULATOR"/>
    <property type="match status" value="1"/>
</dbReference>
<evidence type="ECO:0000313" key="3">
    <source>
        <dbReference type="RefSeq" id="XP_007102558.2"/>
    </source>
</evidence>
<dbReference type="InParanoid" id="A0A2Y9EJ01"/>
<dbReference type="STRING" id="9755.ENSPCTP00005012186"/>
<evidence type="ECO:0000313" key="2">
    <source>
        <dbReference type="Proteomes" id="UP000248484"/>
    </source>
</evidence>
<gene>
    <name evidence="3" type="primary">PCARE</name>
</gene>
<feature type="compositionally biased region" description="Basic residues" evidence="1">
    <location>
        <begin position="964"/>
        <end position="976"/>
    </location>
</feature>
<sequence>MGCTPSHSDIVNSVAKSGIQFFKKPKAILPGCQGASERCSIPLLVQHSTCYDSGGGSSQAQRPAGEQQSPRWIQSMAESLCQLTRDPTSGKRKDMEGLIPETKTSPSQLNKSQSYVTTDIPFKRQSSHGSQGAAFSGEESEESNTQETSKWEKRPKCHRSSKQGHYCQTILPAHESEDKVDFPEPLVKAHQRAYTYLHACLSKYEAALSITHCATQTQELLQPMVGFLLLCFDEVNQLLGEISKDGEELLQEVKEDLAWPLKKREPQEQPDLLQQLLQYTVSKLQSLSGTVASLSDSLLEGSGRYFHGAAGHLGNKLSKKRGADERLLRVLGHLESLASGHSDPEVQGLPLCSEDSGIGADNESVQLADKLGKQASWDFVLEPAERRPEISPTVEARLSRHTWQQSPFWMGSARPQDCPLSRPLTAKVQPAVQGGSGSPWPSSASPENTASRPWGLGQSAPCDSPGIRISREAHFPKGSRLMDTPPLSEGEDSSPEEEEDRESCLSPRAWQENASHARPRSSPAGAKSPFQPHPRRLRSPQDQEMILKMKEAISERIKFVPVPSVHQEWIEEEERTMVPPRPNTASDSRKAPSRQRRSQSEGCLKSHVEDPTLQELRRVQRDLSQRLEALCTQGTRQQGHSQKQVLQPRATALRPDHYCKVTPSSTISKLKASLTKSFSILPSQSTLQKCCPRPEGEQPWQGKAEGLPNVIPSGERASEAPRAQDRNSKNCPTRTSVKKLIEAFSPTEGLRTLGDSKDSGPSPCPRKWGVPTMPPRFPIYRGLAPLYPKPRISPAAGGESLRMGPAWRPFAPTFPPLLTAEASKSEDLNCETEENPEHLPPPPLEILMDKSFTSLEPPESSNLAESSLEGTHVPGLGGAGPARRTWASPKLRAAMSPSDLLPSKSTATLARARSAEPRGNKSGGDPRKLALDLSHPPAASGNPEVQDSRARSQARADSATGVSKHPRKVIRWHHSSHTSGQNRTSEPSLARPMRGPHSPDAPRQNQDRSPALVRKASPSRAHWTPRVDKRHSGLPSTHRPAQPSVPCVHRSPSPPPSPPVSPRALSPPTVRKRASPPPQHKLSTPPSASPPAQHKVSSPPAQCTEASSPASGPSPSPPASPSQGPKETRDSEDSRAATAKASGNTCSIFCPATSSLFEAKSPFSTVPQLTPPSLPPEAGGPCGTPTGCWRNSSGPQLRADSQRGTALCALNPQPFIRRTASDCRPGIRLHLPVPGTTSNACESQLGQSSSSEESPKDTEPWNSPCAPDPKGGSRGAPPPELCVLGHGLQREASASHAQDKLQQKQVA</sequence>
<feature type="compositionally biased region" description="Basic and acidic residues" evidence="1">
    <location>
        <begin position="716"/>
        <end position="728"/>
    </location>
</feature>
<dbReference type="GO" id="GO:0001917">
    <property type="term" value="C:photoreceptor inner segment"/>
    <property type="evidence" value="ECO:0007669"/>
    <property type="project" value="TreeGrafter"/>
</dbReference>
<feature type="region of interest" description="Disordered" evidence="1">
    <location>
        <begin position="85"/>
        <end position="157"/>
    </location>
</feature>
<feature type="compositionally biased region" description="Polar residues" evidence="1">
    <location>
        <begin position="1095"/>
        <end position="1105"/>
    </location>
</feature>
<feature type="compositionally biased region" description="Basic and acidic residues" evidence="1">
    <location>
        <begin position="539"/>
        <end position="549"/>
    </location>
</feature>
<proteinExistence type="predicted"/>
<dbReference type="Proteomes" id="UP000248484">
    <property type="component" value="Chromosome 12"/>
</dbReference>
<feature type="region of interest" description="Disordered" evidence="1">
    <location>
        <begin position="571"/>
        <end position="615"/>
    </location>
</feature>
<protein>
    <submittedName>
        <fullName evidence="3">Photoreceptor cilium actin regulator</fullName>
    </submittedName>
</protein>
<dbReference type="KEGG" id="pcad:102987838"/>
<feature type="compositionally biased region" description="Basic and acidic residues" evidence="1">
    <location>
        <begin position="913"/>
        <end position="930"/>
    </location>
</feature>
<feature type="region of interest" description="Disordered" evidence="1">
    <location>
        <begin position="1162"/>
        <end position="1200"/>
    </location>
</feature>
<keyword evidence="2" id="KW-1185">Reference proteome</keyword>
<dbReference type="GO" id="GO:0035845">
    <property type="term" value="P:photoreceptor cell outer segment organization"/>
    <property type="evidence" value="ECO:0007669"/>
    <property type="project" value="TreeGrafter"/>
</dbReference>
<reference evidence="3" key="1">
    <citation type="submission" date="2025-08" db="UniProtKB">
        <authorList>
            <consortium name="RefSeq"/>
        </authorList>
    </citation>
    <scope>IDENTIFICATION</scope>
    <source>
        <tissue evidence="3">Muscle</tissue>
    </source>
</reference>
<dbReference type="FunCoup" id="A0A2Y9EJ01">
    <property type="interactions" value="115"/>
</dbReference>
<feature type="region of interest" description="Disordered" evidence="1">
    <location>
        <begin position="631"/>
        <end position="656"/>
    </location>
</feature>
<feature type="compositionally biased region" description="Basic and acidic residues" evidence="1">
    <location>
        <begin position="1126"/>
        <end position="1135"/>
    </location>
</feature>